<sequence>MFITRIEAINFRHLKKSVFDLDPEVNTVRLLFECSINKKRLMDDLNNTDNKKGLCKRIWRII</sequence>
<proteinExistence type="predicted"/>
<dbReference type="EMBL" id="AXDT01000141">
    <property type="protein sequence ID" value="ERT12267.1"/>
    <property type="molecule type" value="Genomic_DNA"/>
</dbReference>
<name>U7QZ01_PHOTE</name>
<organism evidence="1 2">
    <name type="scientific">Photorhabdus temperata J3</name>
    <dbReference type="NCBI Taxonomy" id="1389415"/>
    <lineage>
        <taxon>Bacteria</taxon>
        <taxon>Pseudomonadati</taxon>
        <taxon>Pseudomonadota</taxon>
        <taxon>Gammaproteobacteria</taxon>
        <taxon>Enterobacterales</taxon>
        <taxon>Morganellaceae</taxon>
        <taxon>Photorhabdus</taxon>
    </lineage>
</organism>
<dbReference type="AlphaFoldDB" id="U7QZ01"/>
<accession>U7QZ01</accession>
<evidence type="ECO:0000313" key="2">
    <source>
        <dbReference type="Proteomes" id="UP000017133"/>
    </source>
</evidence>
<comment type="caution">
    <text evidence="1">The sequence shown here is derived from an EMBL/GenBank/DDBJ whole genome shotgun (WGS) entry which is preliminary data.</text>
</comment>
<gene>
    <name evidence="1" type="ORF">O185_15135</name>
</gene>
<keyword evidence="2" id="KW-1185">Reference proteome</keyword>
<protein>
    <submittedName>
        <fullName evidence="1">Uncharacterized protein</fullName>
    </submittedName>
</protein>
<dbReference type="Proteomes" id="UP000017133">
    <property type="component" value="Unassembled WGS sequence"/>
</dbReference>
<evidence type="ECO:0000313" key="1">
    <source>
        <dbReference type="EMBL" id="ERT12267.1"/>
    </source>
</evidence>
<reference evidence="1 2" key="1">
    <citation type="submission" date="2013-10" db="EMBL/GenBank/DDBJ databases">
        <title>Whole Genome Shotgun Sequence of Photorhabdus temperata J3.</title>
        <authorList>
            <person name="Park G.-S."/>
            <person name="Hong S.-J."/>
            <person name="Shin J.-H."/>
        </authorList>
    </citation>
    <scope>NUCLEOTIDE SEQUENCE [LARGE SCALE GENOMIC DNA]</scope>
    <source>
        <strain evidence="1 2">J3</strain>
    </source>
</reference>